<dbReference type="Pfam" id="PF09718">
    <property type="entry name" value="Tape_meas_lam_C"/>
    <property type="match status" value="1"/>
</dbReference>
<dbReference type="KEGG" id="pde:Pden_0274"/>
<evidence type="ECO:0000313" key="4">
    <source>
        <dbReference type="Proteomes" id="UP000000361"/>
    </source>
</evidence>
<gene>
    <name evidence="3" type="ordered locus">Pden_0274</name>
</gene>
<evidence type="ECO:0000256" key="1">
    <source>
        <dbReference type="SAM" id="MobiDB-lite"/>
    </source>
</evidence>
<evidence type="ECO:0000313" key="3">
    <source>
        <dbReference type="EMBL" id="ABL68388.1"/>
    </source>
</evidence>
<feature type="compositionally biased region" description="Basic and acidic residues" evidence="1">
    <location>
        <begin position="157"/>
        <end position="166"/>
    </location>
</feature>
<dbReference type="eggNOG" id="COG3941">
    <property type="taxonomic scope" value="Bacteria"/>
</dbReference>
<dbReference type="InterPro" id="IPR006431">
    <property type="entry name" value="Phage_tape_meas_C"/>
</dbReference>
<feature type="compositionally biased region" description="Basic and acidic residues" evidence="1">
    <location>
        <begin position="141"/>
        <end position="150"/>
    </location>
</feature>
<protein>
    <recommendedName>
        <fullName evidence="2">Bacteriophage tail tape measure C-terminal domain-containing protein</fullName>
    </recommendedName>
</protein>
<dbReference type="Proteomes" id="UP000000361">
    <property type="component" value="Chromosome 1"/>
</dbReference>
<dbReference type="HOGENOM" id="CLU_655274_0_0_5"/>
<reference evidence="4" key="1">
    <citation type="submission" date="2006-12" db="EMBL/GenBank/DDBJ databases">
        <title>Complete sequence of chromosome 1 of Paracoccus denitrificans PD1222.</title>
        <authorList>
            <person name="Copeland A."/>
            <person name="Lucas S."/>
            <person name="Lapidus A."/>
            <person name="Barry K."/>
            <person name="Detter J.C."/>
            <person name="Glavina del Rio T."/>
            <person name="Hammon N."/>
            <person name="Israni S."/>
            <person name="Dalin E."/>
            <person name="Tice H."/>
            <person name="Pitluck S."/>
            <person name="Munk A.C."/>
            <person name="Brettin T."/>
            <person name="Bruce D."/>
            <person name="Han C."/>
            <person name="Tapia R."/>
            <person name="Gilna P."/>
            <person name="Schmutz J."/>
            <person name="Larimer F."/>
            <person name="Land M."/>
            <person name="Hauser L."/>
            <person name="Kyrpides N."/>
            <person name="Lykidis A."/>
            <person name="Spiro S."/>
            <person name="Richardson D.J."/>
            <person name="Moir J.W.B."/>
            <person name="Ferguson S.J."/>
            <person name="van Spanning R.J.M."/>
            <person name="Richardson P."/>
        </authorList>
    </citation>
    <scope>NUCLEOTIDE SEQUENCE [LARGE SCALE GENOMIC DNA]</scope>
    <source>
        <strain evidence="4">Pd 1222</strain>
    </source>
</reference>
<keyword evidence="4" id="KW-1185">Reference proteome</keyword>
<dbReference type="EMBL" id="CP000489">
    <property type="protein sequence ID" value="ABL68388.1"/>
    <property type="molecule type" value="Genomic_DNA"/>
</dbReference>
<dbReference type="STRING" id="318586.Pden_0274"/>
<dbReference type="EnsemblBacteria" id="ABL68388">
    <property type="protein sequence ID" value="ABL68388"/>
    <property type="gene ID" value="Pden_0274"/>
</dbReference>
<feature type="domain" description="Bacteriophage tail tape measure C-terminal" evidence="2">
    <location>
        <begin position="221"/>
        <end position="293"/>
    </location>
</feature>
<dbReference type="AlphaFoldDB" id="A1AYP4"/>
<feature type="region of interest" description="Disordered" evidence="1">
    <location>
        <begin position="141"/>
        <end position="166"/>
    </location>
</feature>
<proteinExistence type="predicted"/>
<evidence type="ECO:0000259" key="2">
    <source>
        <dbReference type="Pfam" id="PF09718"/>
    </source>
</evidence>
<sequence>MAAGVKWVGNMLINGIKAAVSGIRAAVDAIPLLFEQGFEKAKAVALKALGGIMDGIGTMINGIATAWDTLFGTNLAGSNAAWGIGAQLEDMAGVAEAKAMTAGAKARRGLEAGLGDIRDIMSEDPMGDFFDRVREQAIKNAIDRQKDDKKKKGGGKSKREEKDEADELIKSLERELAVLKETDPIKKKMLEYSKQLKDATAEQKAKVLELVTALDQEKTGWNAIGRSLAEYAEEAKRIGDDIGDALVGAFDGAAAAVGEFVKTGKADFSDLITSMLGDLAKLAAQRYITGPLAGLVSGFFDPLGAALKGAGLNPVSVMHTGGKGGGALRYVSAANFANAPRLHNGTPLGLRSDEYAAILQRGERVLNRRQTRDWEDRHFGGGSAPIINFNVRDAQSIRQSRTQLAADASRMLSMAGRGR</sequence>
<accession>A1AYP4</accession>
<name>A1AYP4_PARDP</name>
<organism evidence="3 4">
    <name type="scientific">Paracoccus denitrificans (strain Pd 1222)</name>
    <dbReference type="NCBI Taxonomy" id="318586"/>
    <lineage>
        <taxon>Bacteria</taxon>
        <taxon>Pseudomonadati</taxon>
        <taxon>Pseudomonadota</taxon>
        <taxon>Alphaproteobacteria</taxon>
        <taxon>Rhodobacterales</taxon>
        <taxon>Paracoccaceae</taxon>
        <taxon>Paracoccus</taxon>
    </lineage>
</organism>